<dbReference type="PANTHER" id="PTHR35525:SF3">
    <property type="entry name" value="BLL6575 PROTEIN"/>
    <property type="match status" value="1"/>
</dbReference>
<dbReference type="EMBL" id="BMOD01000038">
    <property type="protein sequence ID" value="GGJ57137.1"/>
    <property type="molecule type" value="Genomic_DNA"/>
</dbReference>
<dbReference type="PANTHER" id="PTHR35525">
    <property type="entry name" value="BLL6575 PROTEIN"/>
    <property type="match status" value="1"/>
</dbReference>
<dbReference type="RefSeq" id="WP_189008583.1">
    <property type="nucleotide sequence ID" value="NZ_BMOD01000038.1"/>
</dbReference>
<dbReference type="InterPro" id="IPR023286">
    <property type="entry name" value="ABATE_dom_sf"/>
</dbReference>
<evidence type="ECO:0000259" key="1">
    <source>
        <dbReference type="Pfam" id="PF11706"/>
    </source>
</evidence>
<proteinExistence type="predicted"/>
<organism evidence="2 3">
    <name type="scientific">Deinococcus roseus</name>
    <dbReference type="NCBI Taxonomy" id="392414"/>
    <lineage>
        <taxon>Bacteria</taxon>
        <taxon>Thermotogati</taxon>
        <taxon>Deinococcota</taxon>
        <taxon>Deinococci</taxon>
        <taxon>Deinococcales</taxon>
        <taxon>Deinococcaceae</taxon>
        <taxon>Deinococcus</taxon>
    </lineage>
</organism>
<accession>A0ABQ2DIW0</accession>
<dbReference type="Pfam" id="PF07336">
    <property type="entry name" value="ABATE"/>
    <property type="match status" value="1"/>
</dbReference>
<dbReference type="Pfam" id="PF11706">
    <property type="entry name" value="zf-CGNR"/>
    <property type="match status" value="1"/>
</dbReference>
<gene>
    <name evidence="2" type="ORF">GCM10008938_49040</name>
</gene>
<dbReference type="InterPro" id="IPR010852">
    <property type="entry name" value="ABATE"/>
</dbReference>
<keyword evidence="3" id="KW-1185">Reference proteome</keyword>
<evidence type="ECO:0000313" key="3">
    <source>
        <dbReference type="Proteomes" id="UP000632222"/>
    </source>
</evidence>
<protein>
    <recommendedName>
        <fullName evidence="1">Zinc finger CGNR domain-containing protein</fullName>
    </recommendedName>
</protein>
<dbReference type="InterPro" id="IPR021005">
    <property type="entry name" value="Znf_CGNR"/>
</dbReference>
<feature type="domain" description="Zinc finger CGNR" evidence="1">
    <location>
        <begin position="149"/>
        <end position="192"/>
    </location>
</feature>
<sequence length="198" mass="22509">MTEIFDFDAGHPALDFINTVRNKDGQFRDQLRDAADFQRWLQDSGLVSPADLQKLAQHPTFPAVYQQATALRDDFRRTVVGLVHSTEVPAELLQNLNALLWQHPGRRVLMGNQVPLQHTLQHDLQDPSGLLGVLAAQMANLLALDVQGRIKKCEKHTCIRHFLDTSKNKTRRWCNMARCGNQAKAQAFYQRKVQKTAD</sequence>
<name>A0ABQ2DIW0_9DEIO</name>
<comment type="caution">
    <text evidence="2">The sequence shown here is derived from an EMBL/GenBank/DDBJ whole genome shotgun (WGS) entry which is preliminary data.</text>
</comment>
<evidence type="ECO:0000313" key="2">
    <source>
        <dbReference type="EMBL" id="GGJ57137.1"/>
    </source>
</evidence>
<dbReference type="Gene3D" id="1.10.3300.10">
    <property type="entry name" value="Jann2411-like domain"/>
    <property type="match status" value="1"/>
</dbReference>
<reference evidence="3" key="1">
    <citation type="journal article" date="2019" name="Int. J. Syst. Evol. Microbiol.">
        <title>The Global Catalogue of Microorganisms (GCM) 10K type strain sequencing project: providing services to taxonomists for standard genome sequencing and annotation.</title>
        <authorList>
            <consortium name="The Broad Institute Genomics Platform"/>
            <consortium name="The Broad Institute Genome Sequencing Center for Infectious Disease"/>
            <person name="Wu L."/>
            <person name="Ma J."/>
        </authorList>
    </citation>
    <scope>NUCLEOTIDE SEQUENCE [LARGE SCALE GENOMIC DNA]</scope>
    <source>
        <strain evidence="3">JCM 14370</strain>
    </source>
</reference>
<dbReference type="Proteomes" id="UP000632222">
    <property type="component" value="Unassembled WGS sequence"/>
</dbReference>
<dbReference type="SUPFAM" id="SSF160904">
    <property type="entry name" value="Jann2411-like"/>
    <property type="match status" value="1"/>
</dbReference>